<gene>
    <name evidence="1" type="ORF">SAMN05216298_4824</name>
</gene>
<protein>
    <submittedName>
        <fullName evidence="1">Uncharacterized protein</fullName>
    </submittedName>
</protein>
<evidence type="ECO:0000313" key="2">
    <source>
        <dbReference type="Proteomes" id="UP000198662"/>
    </source>
</evidence>
<dbReference type="Proteomes" id="UP000198662">
    <property type="component" value="Unassembled WGS sequence"/>
</dbReference>
<name>A0A1G9M562_9ACTN</name>
<keyword evidence="2" id="KW-1185">Reference proteome</keyword>
<dbReference type="EMBL" id="FNGF01000008">
    <property type="protein sequence ID" value="SDL69081.1"/>
    <property type="molecule type" value="Genomic_DNA"/>
</dbReference>
<reference evidence="2" key="1">
    <citation type="submission" date="2016-10" db="EMBL/GenBank/DDBJ databases">
        <authorList>
            <person name="Varghese N."/>
            <person name="Submissions S."/>
        </authorList>
    </citation>
    <scope>NUCLEOTIDE SEQUENCE [LARGE SCALE GENOMIC DNA]</scope>
    <source>
        <strain evidence="2">CGMCC 4.3147</strain>
    </source>
</reference>
<accession>A0A1G9M562</accession>
<dbReference type="AlphaFoldDB" id="A0A1G9M562"/>
<sequence>MGSGGDVWLGDFSRGPAVFSLYRLGIESGGHPLGPPEYRIDCNDGAGPREICRYFDEPEAVPEWFGAWRNDEWCPWILDQAGALASGPGPH</sequence>
<organism evidence="1 2">
    <name type="scientific">Glycomyces sambucus</name>
    <dbReference type="NCBI Taxonomy" id="380244"/>
    <lineage>
        <taxon>Bacteria</taxon>
        <taxon>Bacillati</taxon>
        <taxon>Actinomycetota</taxon>
        <taxon>Actinomycetes</taxon>
        <taxon>Glycomycetales</taxon>
        <taxon>Glycomycetaceae</taxon>
        <taxon>Glycomyces</taxon>
    </lineage>
</organism>
<evidence type="ECO:0000313" key="1">
    <source>
        <dbReference type="EMBL" id="SDL69081.1"/>
    </source>
</evidence>
<proteinExistence type="predicted"/>